<proteinExistence type="predicted"/>
<keyword evidence="1" id="KW-0812">Transmembrane</keyword>
<dbReference type="Proteomes" id="UP000177039">
    <property type="component" value="Unassembled WGS sequence"/>
</dbReference>
<gene>
    <name evidence="2" type="ORF">A3B54_02265</name>
</gene>
<organism evidence="2 3">
    <name type="scientific">Candidatus Curtissbacteria bacterium RIFCSPLOWO2_01_FULL_42_50</name>
    <dbReference type="NCBI Taxonomy" id="1797730"/>
    <lineage>
        <taxon>Bacteria</taxon>
        <taxon>Candidatus Curtissiibacteriota</taxon>
    </lineage>
</organism>
<comment type="caution">
    <text evidence="2">The sequence shown here is derived from an EMBL/GenBank/DDBJ whole genome shotgun (WGS) entry which is preliminary data.</text>
</comment>
<accession>A0A1F5H224</accession>
<sequence length="149" mass="17902">MIYSKKIKKISYSIKFDWRIAWYSVCLWFGAIIISGFVILPWFYLVLPIIIFWLTIFYFKKDEATFATGLKVSILWFLVVVVLDFLEIIGPYYFQIHLYFSDFRNWLKYPLVLLIPVIYSLFWENTKLKRSRKAKFKPLTAEPSHFSAV</sequence>
<dbReference type="EMBL" id="MFBT01000041">
    <property type="protein sequence ID" value="OGD98196.1"/>
    <property type="molecule type" value="Genomic_DNA"/>
</dbReference>
<feature type="transmembrane region" description="Helical" evidence="1">
    <location>
        <begin position="106"/>
        <end position="123"/>
    </location>
</feature>
<reference evidence="2 3" key="1">
    <citation type="journal article" date="2016" name="Nat. Commun.">
        <title>Thousands of microbial genomes shed light on interconnected biogeochemical processes in an aquifer system.</title>
        <authorList>
            <person name="Anantharaman K."/>
            <person name="Brown C.T."/>
            <person name="Hug L.A."/>
            <person name="Sharon I."/>
            <person name="Castelle C.J."/>
            <person name="Probst A.J."/>
            <person name="Thomas B.C."/>
            <person name="Singh A."/>
            <person name="Wilkins M.J."/>
            <person name="Karaoz U."/>
            <person name="Brodie E.L."/>
            <person name="Williams K.H."/>
            <person name="Hubbard S.S."/>
            <person name="Banfield J.F."/>
        </authorList>
    </citation>
    <scope>NUCLEOTIDE SEQUENCE [LARGE SCALE GENOMIC DNA]</scope>
</reference>
<evidence type="ECO:0000313" key="3">
    <source>
        <dbReference type="Proteomes" id="UP000177039"/>
    </source>
</evidence>
<feature type="transmembrane region" description="Helical" evidence="1">
    <location>
        <begin position="72"/>
        <end position="94"/>
    </location>
</feature>
<evidence type="ECO:0000313" key="2">
    <source>
        <dbReference type="EMBL" id="OGD98196.1"/>
    </source>
</evidence>
<feature type="transmembrane region" description="Helical" evidence="1">
    <location>
        <begin position="20"/>
        <end position="37"/>
    </location>
</feature>
<dbReference type="AlphaFoldDB" id="A0A1F5H224"/>
<keyword evidence="1" id="KW-1133">Transmembrane helix</keyword>
<protein>
    <submittedName>
        <fullName evidence="2">Uncharacterized protein</fullName>
    </submittedName>
</protein>
<name>A0A1F5H224_9BACT</name>
<keyword evidence="1" id="KW-0472">Membrane</keyword>
<evidence type="ECO:0000256" key="1">
    <source>
        <dbReference type="SAM" id="Phobius"/>
    </source>
</evidence>
<feature type="transmembrane region" description="Helical" evidence="1">
    <location>
        <begin position="43"/>
        <end position="60"/>
    </location>
</feature>